<evidence type="ECO:0000256" key="2">
    <source>
        <dbReference type="ARBA" id="ARBA00022722"/>
    </source>
</evidence>
<evidence type="ECO:0000313" key="6">
    <source>
        <dbReference type="Proteomes" id="UP000178372"/>
    </source>
</evidence>
<evidence type="ECO:0000256" key="1">
    <source>
        <dbReference type="ARBA" id="ARBA00022649"/>
    </source>
</evidence>
<dbReference type="GO" id="GO:0110001">
    <property type="term" value="C:toxin-antitoxin complex"/>
    <property type="evidence" value="ECO:0007669"/>
    <property type="project" value="InterPro"/>
</dbReference>
<name>A0A1F7G847_9BACT</name>
<evidence type="ECO:0000313" key="5">
    <source>
        <dbReference type="EMBL" id="OGK15081.1"/>
    </source>
</evidence>
<dbReference type="PANTHER" id="PTHR33397">
    <property type="entry name" value="UPF0331 PROTEIN YUTE"/>
    <property type="match status" value="1"/>
</dbReference>
<dbReference type="EMBL" id="MFZF01000035">
    <property type="protein sequence ID" value="OGK15081.1"/>
    <property type="molecule type" value="Genomic_DNA"/>
</dbReference>
<evidence type="ECO:0008006" key="7">
    <source>
        <dbReference type="Google" id="ProtNLM"/>
    </source>
</evidence>
<sequence length="142" mass="16862">MLDRGMIDKRITKIQQELRYLEDFQDFTFDDVAKDYKTHHVVERIIEVVVGYAIDINQHLIVEQGKGNLPFDFKESFLLLEGLGIYPKEFAEKISKSVGLRNILVHGYTKLDEKKFYSSIKDCYRDYTQYCRYIIDYLKKTS</sequence>
<accession>A0A1F7G847</accession>
<keyword evidence="1" id="KW-1277">Toxin-antitoxin system</keyword>
<proteinExistence type="inferred from homology"/>
<comment type="similarity">
    <text evidence="4">Belongs to the HepT RNase toxin family.</text>
</comment>
<dbReference type="Gene3D" id="1.20.120.580">
    <property type="entry name" value="bsu32300-like"/>
    <property type="match status" value="1"/>
</dbReference>
<dbReference type="InterPro" id="IPR037038">
    <property type="entry name" value="HepT-like_sf"/>
</dbReference>
<dbReference type="NCBIfam" id="NF047751">
    <property type="entry name" value="HepT_toxin"/>
    <property type="match status" value="1"/>
</dbReference>
<dbReference type="Proteomes" id="UP000178372">
    <property type="component" value="Unassembled WGS sequence"/>
</dbReference>
<dbReference type="InterPro" id="IPR052379">
    <property type="entry name" value="Type_VII_TA_RNase"/>
</dbReference>
<dbReference type="Pfam" id="PF01934">
    <property type="entry name" value="HepT-like"/>
    <property type="match status" value="1"/>
</dbReference>
<dbReference type="AlphaFoldDB" id="A0A1F7G847"/>
<dbReference type="GO" id="GO:0004540">
    <property type="term" value="F:RNA nuclease activity"/>
    <property type="evidence" value="ECO:0007669"/>
    <property type="project" value="InterPro"/>
</dbReference>
<evidence type="ECO:0000256" key="3">
    <source>
        <dbReference type="ARBA" id="ARBA00022801"/>
    </source>
</evidence>
<dbReference type="PANTHER" id="PTHR33397:SF3">
    <property type="entry name" value="MRNA NUCLEASE HEPT"/>
    <property type="match status" value="1"/>
</dbReference>
<protein>
    <recommendedName>
        <fullName evidence="7">DUF86 domain-containing protein</fullName>
    </recommendedName>
</protein>
<keyword evidence="3" id="KW-0378">Hydrolase</keyword>
<dbReference type="GO" id="GO:0016787">
    <property type="term" value="F:hydrolase activity"/>
    <property type="evidence" value="ECO:0007669"/>
    <property type="project" value="UniProtKB-KW"/>
</dbReference>
<dbReference type="InterPro" id="IPR008201">
    <property type="entry name" value="HepT-like"/>
</dbReference>
<reference evidence="5 6" key="1">
    <citation type="journal article" date="2016" name="Nat. Commun.">
        <title>Thousands of microbial genomes shed light on interconnected biogeochemical processes in an aquifer system.</title>
        <authorList>
            <person name="Anantharaman K."/>
            <person name="Brown C.T."/>
            <person name="Hug L.A."/>
            <person name="Sharon I."/>
            <person name="Castelle C.J."/>
            <person name="Probst A.J."/>
            <person name="Thomas B.C."/>
            <person name="Singh A."/>
            <person name="Wilkins M.J."/>
            <person name="Karaoz U."/>
            <person name="Brodie E.L."/>
            <person name="Williams K.H."/>
            <person name="Hubbard S.S."/>
            <person name="Banfield J.F."/>
        </authorList>
    </citation>
    <scope>NUCLEOTIDE SEQUENCE [LARGE SCALE GENOMIC DNA]</scope>
</reference>
<keyword evidence="2" id="KW-0540">Nuclease</keyword>
<gene>
    <name evidence="5" type="ORF">A2690_02290</name>
</gene>
<comment type="caution">
    <text evidence="5">The sequence shown here is derived from an EMBL/GenBank/DDBJ whole genome shotgun (WGS) entry which is preliminary data.</text>
</comment>
<organism evidence="5 6">
    <name type="scientific">Candidatus Roizmanbacteria bacterium RIFCSPHIGHO2_01_FULL_39_12b</name>
    <dbReference type="NCBI Taxonomy" id="1802030"/>
    <lineage>
        <taxon>Bacteria</taxon>
        <taxon>Candidatus Roizmaniibacteriota</taxon>
    </lineage>
</organism>
<evidence type="ECO:0000256" key="4">
    <source>
        <dbReference type="ARBA" id="ARBA00024207"/>
    </source>
</evidence>